<feature type="compositionally biased region" description="Low complexity" evidence="1">
    <location>
        <begin position="48"/>
        <end position="69"/>
    </location>
</feature>
<accession>A0A2G8SX25</accession>
<feature type="region of interest" description="Disordered" evidence="1">
    <location>
        <begin position="108"/>
        <end position="127"/>
    </location>
</feature>
<evidence type="ECO:0000259" key="2">
    <source>
        <dbReference type="Pfam" id="PF02120"/>
    </source>
</evidence>
<reference evidence="3 4" key="1">
    <citation type="submission" date="2017-10" db="EMBL/GenBank/DDBJ databases">
        <title>Massilia psychrophilum sp. nov., a novel purple-pigmented bacterium isolated from Tianshan glacier, Xinjiang Municipality, China.</title>
        <authorList>
            <person name="Wang H."/>
        </authorList>
    </citation>
    <scope>NUCLEOTIDE SEQUENCE [LARGE SCALE GENOMIC DNA]</scope>
    <source>
        <strain evidence="3 4">JCM 30813</strain>
    </source>
</reference>
<evidence type="ECO:0000256" key="1">
    <source>
        <dbReference type="SAM" id="MobiDB-lite"/>
    </source>
</evidence>
<dbReference type="InterPro" id="IPR038610">
    <property type="entry name" value="FliK-like_C_sf"/>
</dbReference>
<dbReference type="EMBL" id="PDOB01000038">
    <property type="protein sequence ID" value="PIL38340.1"/>
    <property type="molecule type" value="Genomic_DNA"/>
</dbReference>
<evidence type="ECO:0000313" key="4">
    <source>
        <dbReference type="Proteomes" id="UP000228593"/>
    </source>
</evidence>
<name>A0A2G8SX25_9BURK</name>
<dbReference type="PANTHER" id="PTHR37533:SF2">
    <property type="entry name" value="FLAGELLAR HOOK-LENGTH CONTROL PROTEIN"/>
    <property type="match status" value="1"/>
</dbReference>
<dbReference type="Pfam" id="PF02120">
    <property type="entry name" value="Flg_hook"/>
    <property type="match status" value="1"/>
</dbReference>
<feature type="compositionally biased region" description="Low complexity" evidence="1">
    <location>
        <begin position="13"/>
        <end position="29"/>
    </location>
</feature>
<sequence>MQTTTLPIPLAIASPNAAPAPQRANAAPKADARQFSDALSREMEQRRPAAAPAGKPQGAPKEAAGGPAKAADEALDDAADADAAAAIGPVTDMLALVASFNLPAAAPAPAADPLTSGVATPGAAQGATPGATLATVLTAAPAADSNDPAFNDVKQAIEGAVRFALNIPGGGVAPDAKSKDAAAAPSPFATGSHPRAAAVQQQPDADGLAIASVSAKSEAVPDAAILKELAAAAPVTAPVLQASLAMAQAITGAPLEHIAARVGTPGWDNQVGQKIIWMVAGKEQSASLTLNPPDLGPMQVVLSVTGDQATVTFTAAQPEVRQALEAAMPKLREMMGENGIALGSATVNAGTQDGRQAQGGEQPRGQAGAPRSANTGPEAAPISLAPVREGRSGGSAMVDTFA</sequence>
<dbReference type="InterPro" id="IPR021136">
    <property type="entry name" value="Flagellar_hook_control-like_C"/>
</dbReference>
<feature type="region of interest" description="Disordered" evidence="1">
    <location>
        <begin position="174"/>
        <end position="194"/>
    </location>
</feature>
<dbReference type="RefSeq" id="WP_218968502.1">
    <property type="nucleotide sequence ID" value="NZ_BMHS01000021.1"/>
</dbReference>
<evidence type="ECO:0000313" key="3">
    <source>
        <dbReference type="EMBL" id="PIL38340.1"/>
    </source>
</evidence>
<dbReference type="PANTHER" id="PTHR37533">
    <property type="entry name" value="FLAGELLAR HOOK-LENGTH CONTROL PROTEIN"/>
    <property type="match status" value="1"/>
</dbReference>
<comment type="caution">
    <text evidence="3">The sequence shown here is derived from an EMBL/GenBank/DDBJ whole genome shotgun (WGS) entry which is preliminary data.</text>
</comment>
<dbReference type="AlphaFoldDB" id="A0A2G8SX25"/>
<feature type="domain" description="Flagellar hook-length control protein-like C-terminal" evidence="2">
    <location>
        <begin position="273"/>
        <end position="355"/>
    </location>
</feature>
<dbReference type="Gene3D" id="3.30.750.140">
    <property type="match status" value="1"/>
</dbReference>
<organism evidence="3 4">
    <name type="scientific">Massilia psychrophila</name>
    <dbReference type="NCBI Taxonomy" id="1603353"/>
    <lineage>
        <taxon>Bacteria</taxon>
        <taxon>Pseudomonadati</taxon>
        <taxon>Pseudomonadota</taxon>
        <taxon>Betaproteobacteria</taxon>
        <taxon>Burkholderiales</taxon>
        <taxon>Oxalobacteraceae</taxon>
        <taxon>Telluria group</taxon>
        <taxon>Massilia</taxon>
    </lineage>
</organism>
<dbReference type="CDD" id="cd17470">
    <property type="entry name" value="T3SS_Flik_C"/>
    <property type="match status" value="1"/>
</dbReference>
<proteinExistence type="predicted"/>
<dbReference type="InterPro" id="IPR052563">
    <property type="entry name" value="FliK"/>
</dbReference>
<feature type="compositionally biased region" description="Basic and acidic residues" evidence="1">
    <location>
        <begin position="30"/>
        <end position="47"/>
    </location>
</feature>
<keyword evidence="4" id="KW-1185">Reference proteome</keyword>
<protein>
    <recommendedName>
        <fullName evidence="2">Flagellar hook-length control protein-like C-terminal domain-containing protein</fullName>
    </recommendedName>
</protein>
<feature type="region of interest" description="Disordered" evidence="1">
    <location>
        <begin position="1"/>
        <end position="75"/>
    </location>
</feature>
<feature type="region of interest" description="Disordered" evidence="1">
    <location>
        <begin position="350"/>
        <end position="402"/>
    </location>
</feature>
<dbReference type="Proteomes" id="UP000228593">
    <property type="component" value="Unassembled WGS sequence"/>
</dbReference>
<gene>
    <name evidence="3" type="ORF">CR103_18335</name>
</gene>